<accession>A0ABU9RG82</accession>
<organism evidence="1 2">
    <name type="scientific">Paraburkholderia azotifigens</name>
    <dbReference type="NCBI Taxonomy" id="2057004"/>
    <lineage>
        <taxon>Bacteria</taxon>
        <taxon>Pseudomonadati</taxon>
        <taxon>Pseudomonadota</taxon>
        <taxon>Betaproteobacteria</taxon>
        <taxon>Burkholderiales</taxon>
        <taxon>Burkholderiaceae</taxon>
        <taxon>Paraburkholderia</taxon>
    </lineage>
</organism>
<proteinExistence type="predicted"/>
<dbReference type="EMBL" id="JAZHGA010000063">
    <property type="protein sequence ID" value="MEM5346065.1"/>
    <property type="molecule type" value="Genomic_DNA"/>
</dbReference>
<dbReference type="Proteomes" id="UP001481677">
    <property type="component" value="Unassembled WGS sequence"/>
</dbReference>
<gene>
    <name evidence="1" type="ORF">V4C56_41380</name>
</gene>
<comment type="caution">
    <text evidence="1">The sequence shown here is derived from an EMBL/GenBank/DDBJ whole genome shotgun (WGS) entry which is preliminary data.</text>
</comment>
<name>A0ABU9RG82_9BURK</name>
<evidence type="ECO:0000313" key="2">
    <source>
        <dbReference type="Proteomes" id="UP001481677"/>
    </source>
</evidence>
<dbReference type="RefSeq" id="WP_342959729.1">
    <property type="nucleotide sequence ID" value="NZ_JAZHFZ010000063.1"/>
</dbReference>
<evidence type="ECO:0000313" key="1">
    <source>
        <dbReference type="EMBL" id="MEM5346065.1"/>
    </source>
</evidence>
<dbReference type="Pfam" id="PF09954">
    <property type="entry name" value="DUF2188"/>
    <property type="match status" value="1"/>
</dbReference>
<sequence>MAAKKDSNNLFIERRDDKKFAVRKGGSERASAVTQTQAEAIARAKELNPDAAIHVERVRTTNVGKPDKWRKV</sequence>
<protein>
    <submittedName>
        <fullName evidence="1">DUF2188 domain-containing protein</fullName>
    </submittedName>
</protein>
<reference evidence="1 2" key="1">
    <citation type="submission" date="2024-01" db="EMBL/GenBank/DDBJ databases">
        <title>The diversity of rhizobia nodulating Mimosa spp. in eleven states of Brazil covering several biomes is determined by host plant, location, and edaphic factors.</title>
        <authorList>
            <person name="Rouws L."/>
            <person name="Barauna A."/>
            <person name="Beukes C."/>
            <person name="De Faria S.M."/>
            <person name="Gross E."/>
            <person name="Dos Reis Junior F.B."/>
            <person name="Simon M."/>
            <person name="Maluk M."/>
            <person name="Odee D.W."/>
            <person name="Kenicer G."/>
            <person name="Young J.P.W."/>
            <person name="Reis V.M."/>
            <person name="Zilli J."/>
            <person name="James E.K."/>
        </authorList>
    </citation>
    <scope>NUCLEOTIDE SEQUENCE [LARGE SCALE GENOMIC DNA]</scope>
    <source>
        <strain evidence="1 2">JPY530</strain>
    </source>
</reference>
<keyword evidence="2" id="KW-1185">Reference proteome</keyword>
<dbReference type="InterPro" id="IPR018691">
    <property type="entry name" value="DUF2188"/>
</dbReference>